<dbReference type="Proteomes" id="UP000482960">
    <property type="component" value="Unassembled WGS sequence"/>
</dbReference>
<evidence type="ECO:0000313" key="2">
    <source>
        <dbReference type="Proteomes" id="UP000482960"/>
    </source>
</evidence>
<reference evidence="1 2" key="1">
    <citation type="submission" date="2020-03" db="EMBL/GenBank/DDBJ databases">
        <title>Whole genome shotgun sequence of Phytohabitans rumicis NBRC 108638.</title>
        <authorList>
            <person name="Komaki H."/>
            <person name="Tamura T."/>
        </authorList>
    </citation>
    <scope>NUCLEOTIDE SEQUENCE [LARGE SCALE GENOMIC DNA]</scope>
    <source>
        <strain evidence="1 2">NBRC 108638</strain>
    </source>
</reference>
<reference evidence="1 2" key="2">
    <citation type="submission" date="2020-03" db="EMBL/GenBank/DDBJ databases">
        <authorList>
            <person name="Ichikawa N."/>
            <person name="Kimura A."/>
            <person name="Kitahashi Y."/>
            <person name="Uohara A."/>
        </authorList>
    </citation>
    <scope>NUCLEOTIDE SEQUENCE [LARGE SCALE GENOMIC DNA]</scope>
    <source>
        <strain evidence="1 2">NBRC 108638</strain>
    </source>
</reference>
<keyword evidence="2" id="KW-1185">Reference proteome</keyword>
<dbReference type="AlphaFoldDB" id="A0A6V8LHL6"/>
<dbReference type="EMBL" id="BLPG01000001">
    <property type="protein sequence ID" value="GFJ93606.1"/>
    <property type="molecule type" value="Genomic_DNA"/>
</dbReference>
<sequence>MSCGDAVQVGGQVRPDVSGEFGQAVFAAAGYHDGRAGLEEGAYDAFSDVAGAAGYDYYAVYCGW</sequence>
<organism evidence="1 2">
    <name type="scientific">Phytohabitans rumicis</name>
    <dbReference type="NCBI Taxonomy" id="1076125"/>
    <lineage>
        <taxon>Bacteria</taxon>
        <taxon>Bacillati</taxon>
        <taxon>Actinomycetota</taxon>
        <taxon>Actinomycetes</taxon>
        <taxon>Micromonosporales</taxon>
        <taxon>Micromonosporaceae</taxon>
    </lineage>
</organism>
<comment type="caution">
    <text evidence="1">The sequence shown here is derived from an EMBL/GenBank/DDBJ whole genome shotgun (WGS) entry which is preliminary data.</text>
</comment>
<evidence type="ECO:0000313" key="1">
    <source>
        <dbReference type="EMBL" id="GFJ93606.1"/>
    </source>
</evidence>
<protein>
    <submittedName>
        <fullName evidence="1">Uncharacterized protein</fullName>
    </submittedName>
</protein>
<proteinExistence type="predicted"/>
<accession>A0A6V8LHL6</accession>
<gene>
    <name evidence="1" type="ORF">Prum_072480</name>
</gene>
<name>A0A6V8LHL6_9ACTN</name>